<dbReference type="AlphaFoldDB" id="A0A0R3T456"/>
<dbReference type="PANTHER" id="PTHR11461:SF20">
    <property type="entry name" value="ALPHA-2-ANTIPLASMIN"/>
    <property type="match status" value="1"/>
</dbReference>
<reference evidence="5" key="1">
    <citation type="submission" date="2017-02" db="UniProtKB">
        <authorList>
            <consortium name="WormBaseParasite"/>
        </authorList>
    </citation>
    <scope>IDENTIFICATION</scope>
</reference>
<dbReference type="InterPro" id="IPR042178">
    <property type="entry name" value="Serpin_sf_1"/>
</dbReference>
<name>A0A0R3T456_RODNA</name>
<dbReference type="InterPro" id="IPR023795">
    <property type="entry name" value="Serpin_CS"/>
</dbReference>
<dbReference type="InterPro" id="IPR023796">
    <property type="entry name" value="Serpin_dom"/>
</dbReference>
<dbReference type="Pfam" id="PF00079">
    <property type="entry name" value="Serpin"/>
    <property type="match status" value="1"/>
</dbReference>
<comment type="similarity">
    <text evidence="1">Belongs to the serpin family.</text>
</comment>
<dbReference type="OrthoDB" id="1063785at2759"/>
<reference evidence="3 4" key="2">
    <citation type="submission" date="2018-11" db="EMBL/GenBank/DDBJ databases">
        <authorList>
            <consortium name="Pathogen Informatics"/>
        </authorList>
    </citation>
    <scope>NUCLEOTIDE SEQUENCE [LARGE SCALE GENOMIC DNA]</scope>
</reference>
<dbReference type="SUPFAM" id="SSF56574">
    <property type="entry name" value="Serpins"/>
    <property type="match status" value="1"/>
</dbReference>
<dbReference type="InterPro" id="IPR000215">
    <property type="entry name" value="Serpin_fam"/>
</dbReference>
<dbReference type="PROSITE" id="PS00284">
    <property type="entry name" value="SERPIN"/>
    <property type="match status" value="1"/>
</dbReference>
<dbReference type="WBParaSite" id="HNAJ_0000183401-mRNA-1">
    <property type="protein sequence ID" value="HNAJ_0000183401-mRNA-1"/>
    <property type="gene ID" value="HNAJ_0000183401"/>
</dbReference>
<dbReference type="STRING" id="102285.A0A0R3T456"/>
<dbReference type="GO" id="GO:0004867">
    <property type="term" value="F:serine-type endopeptidase inhibitor activity"/>
    <property type="evidence" value="ECO:0007669"/>
    <property type="project" value="InterPro"/>
</dbReference>
<evidence type="ECO:0000313" key="5">
    <source>
        <dbReference type="WBParaSite" id="HNAJ_0000183401-mRNA-1"/>
    </source>
</evidence>
<protein>
    <submittedName>
        <fullName evidence="5">SERPIN domain-containing protein</fullName>
    </submittedName>
</protein>
<dbReference type="InterPro" id="IPR036186">
    <property type="entry name" value="Serpin_sf"/>
</dbReference>
<keyword evidence="4" id="KW-1185">Reference proteome</keyword>
<feature type="domain" description="Serpin" evidence="2">
    <location>
        <begin position="14"/>
        <end position="391"/>
    </location>
</feature>
<dbReference type="EMBL" id="UZAE01000782">
    <property type="protein sequence ID" value="VDN97692.1"/>
    <property type="molecule type" value="Genomic_DNA"/>
</dbReference>
<dbReference type="Gene3D" id="3.30.497.10">
    <property type="entry name" value="Antithrombin, subunit I, domain 2"/>
    <property type="match status" value="1"/>
</dbReference>
<organism evidence="5">
    <name type="scientific">Rodentolepis nana</name>
    <name type="common">Dwarf tapeworm</name>
    <name type="synonym">Hymenolepis nana</name>
    <dbReference type="NCBI Taxonomy" id="102285"/>
    <lineage>
        <taxon>Eukaryota</taxon>
        <taxon>Metazoa</taxon>
        <taxon>Spiralia</taxon>
        <taxon>Lophotrochozoa</taxon>
        <taxon>Platyhelminthes</taxon>
        <taxon>Cestoda</taxon>
        <taxon>Eucestoda</taxon>
        <taxon>Cyclophyllidea</taxon>
        <taxon>Hymenolepididae</taxon>
        <taxon>Rodentolepis</taxon>
    </lineage>
</organism>
<dbReference type="SMART" id="SM00093">
    <property type="entry name" value="SERPIN"/>
    <property type="match status" value="1"/>
</dbReference>
<accession>A0A0R3T456</accession>
<evidence type="ECO:0000256" key="1">
    <source>
        <dbReference type="RuleBase" id="RU000411"/>
    </source>
</evidence>
<dbReference type="GO" id="GO:0005615">
    <property type="term" value="C:extracellular space"/>
    <property type="evidence" value="ECO:0007669"/>
    <property type="project" value="InterPro"/>
</dbReference>
<evidence type="ECO:0000313" key="3">
    <source>
        <dbReference type="EMBL" id="VDN97692.1"/>
    </source>
</evidence>
<proteinExistence type="inferred from homology"/>
<gene>
    <name evidence="3" type="ORF">HNAJ_LOCUS1833</name>
</gene>
<dbReference type="InterPro" id="IPR042185">
    <property type="entry name" value="Serpin_sf_2"/>
</dbReference>
<evidence type="ECO:0000313" key="4">
    <source>
        <dbReference type="Proteomes" id="UP000278807"/>
    </source>
</evidence>
<evidence type="ECO:0000259" key="2">
    <source>
        <dbReference type="SMART" id="SM00093"/>
    </source>
</evidence>
<sequence>MCGPKIITHDDFNAGFLEASIKTYGNGGNYVASPMSVLVLMSALLTAKGPQNDTATEICEALVGRTKKHTCTDEADYKEVVSLLEKIRTVVETAKSPEGKSALKISNAAFIEESLLVKDLFIKKFTYFHGDTVKRTRFNNLDAFENINKWANTVTDGLIPRYLNSKDELPEDTLLVLLNAITFKDEWAEPFYSNFTSHRNFHLSKDETIRVPMMDMESDMYYFEDEVCKVVNKPFRDSRFSFVIYLPKEDFELKDIEAKMVKEDFVWLKESAHKFYEPVRLILPKFKVEHRLDLKPILQLLGIRSIFTRGVANLKGISSDVDLYASGAKQVAMMEVDEGGARAAAVTGIELSSRFGFSPTPELFIVNRPFYCAIFDNQLQMPLFIARIVDPR</sequence>
<dbReference type="PANTHER" id="PTHR11461">
    <property type="entry name" value="SERINE PROTEASE INHIBITOR, SERPIN"/>
    <property type="match status" value="1"/>
</dbReference>
<dbReference type="Proteomes" id="UP000278807">
    <property type="component" value="Unassembled WGS sequence"/>
</dbReference>
<dbReference type="Gene3D" id="2.30.39.10">
    <property type="entry name" value="Alpha-1-antitrypsin, domain 1"/>
    <property type="match status" value="1"/>
</dbReference>